<accession>A0A7R8AT25</accession>
<dbReference type="RefSeq" id="XP_041560516.1">
    <property type="nucleotide sequence ID" value="XM_041694714.1"/>
</dbReference>
<sequence>MHWMSGTLFWAKHKASRSTGTAIYLENERSTRHNRRRTWSLPTRPGDASETSTISDRGEGGGGAHLHRVESYQAYPQLRCIRCGGVRSRDYHYRHFDDPEKYPSVGICSRERTRCIWAKSNPEPELMKMADTKAVTAAVPGTRAKTDNKAVTGTRIETVSRAVQAPLLDIHELPDTSADTMDTKSCC</sequence>
<reference evidence="2" key="1">
    <citation type="submission" date="2021-01" db="EMBL/GenBank/DDBJ databases">
        <authorList>
            <consortium name="Aspergillus puulaauensis MK2 genome sequencing consortium"/>
            <person name="Kazuki M."/>
            <person name="Futagami T."/>
        </authorList>
    </citation>
    <scope>NUCLEOTIDE SEQUENCE</scope>
    <source>
        <strain evidence="2">MK2</strain>
    </source>
</reference>
<dbReference type="GeneID" id="64978327"/>
<protein>
    <submittedName>
        <fullName evidence="2">Uncharacterized protein</fullName>
    </submittedName>
</protein>
<reference evidence="2" key="2">
    <citation type="submission" date="2021-02" db="EMBL/GenBank/DDBJ databases">
        <title>Aspergillus puulaauensis MK2 genome sequence.</title>
        <authorList>
            <person name="Futagami T."/>
            <person name="Mori K."/>
            <person name="Kadooka C."/>
            <person name="Tanaka T."/>
        </authorList>
    </citation>
    <scope>NUCLEOTIDE SEQUENCE</scope>
    <source>
        <strain evidence="2">MK2</strain>
    </source>
</reference>
<evidence type="ECO:0000313" key="3">
    <source>
        <dbReference type="Proteomes" id="UP000654913"/>
    </source>
</evidence>
<dbReference type="AlphaFoldDB" id="A0A7R8AT25"/>
<name>A0A7R8AT25_9EURO</name>
<keyword evidence="3" id="KW-1185">Reference proteome</keyword>
<evidence type="ECO:0000256" key="1">
    <source>
        <dbReference type="SAM" id="MobiDB-lite"/>
    </source>
</evidence>
<proteinExistence type="predicted"/>
<dbReference type="OrthoDB" id="4445556at2759"/>
<organism evidence="2 3">
    <name type="scientific">Aspergillus puulaauensis</name>
    <dbReference type="NCBI Taxonomy" id="1220207"/>
    <lineage>
        <taxon>Eukaryota</taxon>
        <taxon>Fungi</taxon>
        <taxon>Dikarya</taxon>
        <taxon>Ascomycota</taxon>
        <taxon>Pezizomycotina</taxon>
        <taxon>Eurotiomycetes</taxon>
        <taxon>Eurotiomycetidae</taxon>
        <taxon>Eurotiales</taxon>
        <taxon>Aspergillaceae</taxon>
        <taxon>Aspergillus</taxon>
    </lineage>
</organism>
<dbReference type="KEGG" id="apuu:APUU_61378S"/>
<feature type="region of interest" description="Disordered" evidence="1">
    <location>
        <begin position="34"/>
        <end position="65"/>
    </location>
</feature>
<dbReference type="EMBL" id="AP024448">
    <property type="protein sequence ID" value="BCS28330.1"/>
    <property type="molecule type" value="Genomic_DNA"/>
</dbReference>
<gene>
    <name evidence="2" type="ORF">APUU_61378S</name>
</gene>
<evidence type="ECO:0000313" key="2">
    <source>
        <dbReference type="EMBL" id="BCS28330.1"/>
    </source>
</evidence>
<dbReference type="Proteomes" id="UP000654913">
    <property type="component" value="Chromosome 6"/>
</dbReference>